<dbReference type="GO" id="GO:0070179">
    <property type="term" value="P:D-serine biosynthetic process"/>
    <property type="evidence" value="ECO:0007669"/>
    <property type="project" value="TreeGrafter"/>
</dbReference>
<dbReference type="GO" id="GO:0030170">
    <property type="term" value="F:pyridoxal phosphate binding"/>
    <property type="evidence" value="ECO:0007669"/>
    <property type="project" value="TreeGrafter"/>
</dbReference>
<dbReference type="CDD" id="cd01562">
    <property type="entry name" value="Thr-dehyd"/>
    <property type="match status" value="1"/>
</dbReference>
<dbReference type="PANTHER" id="PTHR43050:SF1">
    <property type="entry name" value="SERINE RACEMASE"/>
    <property type="match status" value="1"/>
</dbReference>
<reference evidence="7" key="2">
    <citation type="submission" date="2010-04" db="EMBL/GenBank/DDBJ databases">
        <authorList>
            <person name="Buell R."/>
            <person name="Hamilton J."/>
            <person name="Hostetler J."/>
        </authorList>
    </citation>
    <scope>NUCLEOTIDE SEQUENCE [LARGE SCALE GENOMIC DNA]</scope>
    <source>
        <strain evidence="7">DAOM:BR144</strain>
    </source>
</reference>
<evidence type="ECO:0000313" key="7">
    <source>
        <dbReference type="Proteomes" id="UP000019132"/>
    </source>
</evidence>
<dbReference type="GO" id="GO:0018114">
    <property type="term" value="F:threonine racemase activity"/>
    <property type="evidence" value="ECO:0007669"/>
    <property type="project" value="TreeGrafter"/>
</dbReference>
<sequence>MPTQNAGEKTYAISLASVEQAAQRIQELAHRTPVLTCHTLDALASDAREAPKQQSVRLFFKCENLQKIGAFKYRGALNAVRKYQEQHQDGDRVPTFVTHSSGNHAQAVALAAKDTQSKAIIVMPNNAPTVKVNAVRGYGAEVVLCEPTGEAREAEAQHCADASNGYLIHPSNDVDVMSGQGTAALELLAQVQEQYGVTLDAVVVPIGGGGLCSGVAMATKSLSKGTKVFAAEPIGAADAFRSFRSGELSGHNAPPNTVADGLKTTLGDNNWPVIRDFVDDIVLVSDDEIVSTMKLMWERMKLVVEPSGAVAAAAALTNKLPLNDSDETNGIKNIGIVISGGNVDLDHLPWLPTS</sequence>
<dbReference type="InterPro" id="IPR036052">
    <property type="entry name" value="TrpB-like_PALP_sf"/>
</dbReference>
<protein>
    <recommendedName>
        <fullName evidence="5">Tryptophan synthase beta chain-like PALP domain-containing protein</fullName>
    </recommendedName>
</protein>
<dbReference type="STRING" id="431595.K3WB53"/>
<proteinExistence type="inferred from homology"/>
<evidence type="ECO:0000256" key="2">
    <source>
        <dbReference type="ARBA" id="ARBA00010869"/>
    </source>
</evidence>
<dbReference type="OMA" id="LIHPFDH"/>
<comment type="similarity">
    <text evidence="2">Belongs to the serine/threonine dehydratase family.</text>
</comment>
<dbReference type="GO" id="GO:0030378">
    <property type="term" value="F:serine racemase activity"/>
    <property type="evidence" value="ECO:0007669"/>
    <property type="project" value="TreeGrafter"/>
</dbReference>
<name>K3WB53_GLOUD</name>
<keyword evidence="7" id="KW-1185">Reference proteome</keyword>
<evidence type="ECO:0000256" key="3">
    <source>
        <dbReference type="ARBA" id="ARBA00022898"/>
    </source>
</evidence>
<dbReference type="SUPFAM" id="SSF53686">
    <property type="entry name" value="Tryptophan synthase beta subunit-like PLP-dependent enzymes"/>
    <property type="match status" value="1"/>
</dbReference>
<dbReference type="eggNOG" id="KOG1251">
    <property type="taxonomic scope" value="Eukaryota"/>
</dbReference>
<keyword evidence="3" id="KW-0663">Pyridoxal phosphate</keyword>
<dbReference type="InterPro" id="IPR001926">
    <property type="entry name" value="TrpB-like_PALP"/>
</dbReference>
<evidence type="ECO:0000256" key="1">
    <source>
        <dbReference type="ARBA" id="ARBA00001933"/>
    </source>
</evidence>
<dbReference type="GO" id="GO:0005524">
    <property type="term" value="F:ATP binding"/>
    <property type="evidence" value="ECO:0007669"/>
    <property type="project" value="TreeGrafter"/>
</dbReference>
<evidence type="ECO:0000313" key="6">
    <source>
        <dbReference type="EnsemblProtists" id="PYU1_T002194"/>
    </source>
</evidence>
<dbReference type="FunFam" id="3.40.50.1100:FF:000007">
    <property type="entry name" value="L-threonine dehydratase catabolic TdcB"/>
    <property type="match status" value="1"/>
</dbReference>
<dbReference type="Proteomes" id="UP000019132">
    <property type="component" value="Unassembled WGS sequence"/>
</dbReference>
<dbReference type="Gene3D" id="3.40.50.1100">
    <property type="match status" value="2"/>
</dbReference>
<dbReference type="InParanoid" id="K3WB53"/>
<accession>K3WB53</accession>
<keyword evidence="4" id="KW-0456">Lyase</keyword>
<dbReference type="AlphaFoldDB" id="K3WB53"/>
<evidence type="ECO:0000256" key="4">
    <source>
        <dbReference type="ARBA" id="ARBA00023239"/>
    </source>
</evidence>
<evidence type="ECO:0000259" key="5">
    <source>
        <dbReference type="Pfam" id="PF00291"/>
    </source>
</evidence>
<comment type="cofactor">
    <cofactor evidence="1">
        <name>pyridoxal 5'-phosphate</name>
        <dbReference type="ChEBI" id="CHEBI:597326"/>
    </cofactor>
</comment>
<dbReference type="EnsemblProtists" id="PYU1_T002194">
    <property type="protein sequence ID" value="PYU1_T002194"/>
    <property type="gene ID" value="PYU1_G002192"/>
</dbReference>
<dbReference type="GO" id="GO:0003941">
    <property type="term" value="F:L-serine ammonia-lyase activity"/>
    <property type="evidence" value="ECO:0007669"/>
    <property type="project" value="TreeGrafter"/>
</dbReference>
<dbReference type="PANTHER" id="PTHR43050">
    <property type="entry name" value="SERINE / THREONINE RACEMASE FAMILY MEMBER"/>
    <property type="match status" value="1"/>
</dbReference>
<dbReference type="Pfam" id="PF00291">
    <property type="entry name" value="PALP"/>
    <property type="match status" value="1"/>
</dbReference>
<organism evidence="6 7">
    <name type="scientific">Globisporangium ultimum (strain ATCC 200006 / CBS 805.95 / DAOM BR144)</name>
    <name type="common">Pythium ultimum</name>
    <dbReference type="NCBI Taxonomy" id="431595"/>
    <lineage>
        <taxon>Eukaryota</taxon>
        <taxon>Sar</taxon>
        <taxon>Stramenopiles</taxon>
        <taxon>Oomycota</taxon>
        <taxon>Peronosporomycetes</taxon>
        <taxon>Pythiales</taxon>
        <taxon>Pythiaceae</taxon>
        <taxon>Globisporangium</taxon>
    </lineage>
</organism>
<dbReference type="FunFam" id="3.40.50.1100:FF:000005">
    <property type="entry name" value="Threonine dehydratase catabolic"/>
    <property type="match status" value="1"/>
</dbReference>
<reference evidence="6" key="3">
    <citation type="submission" date="2014-11" db="UniProtKB">
        <authorList>
            <consortium name="EnsemblProtists"/>
        </authorList>
    </citation>
    <scope>IDENTIFICATION</scope>
    <source>
        <strain evidence="6">DAOM BR144</strain>
    </source>
</reference>
<dbReference type="HOGENOM" id="CLU_021152_4_2_1"/>
<reference evidence="7" key="1">
    <citation type="journal article" date="2010" name="Genome Biol.">
        <title>Genome sequence of the necrotrophic plant pathogen Pythium ultimum reveals original pathogenicity mechanisms and effector repertoire.</title>
        <authorList>
            <person name="Levesque C.A."/>
            <person name="Brouwer H."/>
            <person name="Cano L."/>
            <person name="Hamilton J.P."/>
            <person name="Holt C."/>
            <person name="Huitema E."/>
            <person name="Raffaele S."/>
            <person name="Robideau G.P."/>
            <person name="Thines M."/>
            <person name="Win J."/>
            <person name="Zerillo M.M."/>
            <person name="Beakes G.W."/>
            <person name="Boore J.L."/>
            <person name="Busam D."/>
            <person name="Dumas B."/>
            <person name="Ferriera S."/>
            <person name="Fuerstenberg S.I."/>
            <person name="Gachon C.M."/>
            <person name="Gaulin E."/>
            <person name="Govers F."/>
            <person name="Grenville-Briggs L."/>
            <person name="Horner N."/>
            <person name="Hostetler J."/>
            <person name="Jiang R.H."/>
            <person name="Johnson J."/>
            <person name="Krajaejun T."/>
            <person name="Lin H."/>
            <person name="Meijer H.J."/>
            <person name="Moore B."/>
            <person name="Morris P."/>
            <person name="Phuntmart V."/>
            <person name="Puiu D."/>
            <person name="Shetty J."/>
            <person name="Stajich J.E."/>
            <person name="Tripathy S."/>
            <person name="Wawra S."/>
            <person name="van West P."/>
            <person name="Whitty B.R."/>
            <person name="Coutinho P.M."/>
            <person name="Henrissat B."/>
            <person name="Martin F."/>
            <person name="Thomas P.D."/>
            <person name="Tyler B.M."/>
            <person name="De Vries R.P."/>
            <person name="Kamoun S."/>
            <person name="Yandell M."/>
            <person name="Tisserat N."/>
            <person name="Buell C.R."/>
        </authorList>
    </citation>
    <scope>NUCLEOTIDE SEQUENCE</scope>
    <source>
        <strain evidence="7">DAOM:BR144</strain>
    </source>
</reference>
<dbReference type="GO" id="GO:0000287">
    <property type="term" value="F:magnesium ion binding"/>
    <property type="evidence" value="ECO:0007669"/>
    <property type="project" value="TreeGrafter"/>
</dbReference>
<feature type="domain" description="Tryptophan synthase beta chain-like PALP" evidence="5">
    <location>
        <begin position="31"/>
        <end position="339"/>
    </location>
</feature>
<dbReference type="VEuPathDB" id="FungiDB:PYU1_G002192"/>